<evidence type="ECO:0000313" key="2">
    <source>
        <dbReference type="Proteomes" id="UP000319255"/>
    </source>
</evidence>
<sequence>MIDLARLRDTPEYPFDIAPTEAEAQAIARLMDARSVRKLRFAGRLVPVARGGWRLEGKLGATVTQNCVVTLDPVTTRVDQGVRRVYLPDAAPAAAEVILSPDDDEEVDPLPERLDIGLVALEALALALPAYPRKEGAALADTGFAAEDEEVKPFAALAALRDKLGDGT</sequence>
<evidence type="ECO:0000313" key="1">
    <source>
        <dbReference type="EMBL" id="TPE51473.1"/>
    </source>
</evidence>
<protein>
    <submittedName>
        <fullName evidence="1">DUF177 domain-containing protein</fullName>
    </submittedName>
</protein>
<organism evidence="1 2">
    <name type="scientific">Amaricoccus solimangrovi</name>
    <dbReference type="NCBI Taxonomy" id="2589815"/>
    <lineage>
        <taxon>Bacteria</taxon>
        <taxon>Pseudomonadati</taxon>
        <taxon>Pseudomonadota</taxon>
        <taxon>Alphaproteobacteria</taxon>
        <taxon>Rhodobacterales</taxon>
        <taxon>Paracoccaceae</taxon>
        <taxon>Amaricoccus</taxon>
    </lineage>
</organism>
<dbReference type="AlphaFoldDB" id="A0A501WP07"/>
<name>A0A501WP07_9RHOB</name>
<gene>
    <name evidence="1" type="ORF">FJM51_09555</name>
</gene>
<dbReference type="InterPro" id="IPR003772">
    <property type="entry name" value="YceD"/>
</dbReference>
<comment type="caution">
    <text evidence="1">The sequence shown here is derived from an EMBL/GenBank/DDBJ whole genome shotgun (WGS) entry which is preliminary data.</text>
</comment>
<dbReference type="EMBL" id="VFRP01000007">
    <property type="protein sequence ID" value="TPE51473.1"/>
    <property type="molecule type" value="Genomic_DNA"/>
</dbReference>
<keyword evidence="2" id="KW-1185">Reference proteome</keyword>
<accession>A0A501WP07</accession>
<reference evidence="1 2" key="1">
    <citation type="submission" date="2019-06" db="EMBL/GenBank/DDBJ databases">
        <title>A novel bacterium of genus Amaricoccus, isolated from marine sediment.</title>
        <authorList>
            <person name="Huang H."/>
            <person name="Mo K."/>
            <person name="Hu Y."/>
        </authorList>
    </citation>
    <scope>NUCLEOTIDE SEQUENCE [LARGE SCALE GENOMIC DNA]</scope>
    <source>
        <strain evidence="1 2">HB172011</strain>
    </source>
</reference>
<proteinExistence type="predicted"/>
<dbReference type="Proteomes" id="UP000319255">
    <property type="component" value="Unassembled WGS sequence"/>
</dbReference>
<dbReference type="OrthoDB" id="8443793at2"/>
<dbReference type="Pfam" id="PF02620">
    <property type="entry name" value="YceD"/>
    <property type="match status" value="1"/>
</dbReference>